<proteinExistence type="predicted"/>
<evidence type="ECO:0000313" key="4">
    <source>
        <dbReference type="Proteomes" id="UP000036908"/>
    </source>
</evidence>
<feature type="transmembrane region" description="Helical" evidence="1">
    <location>
        <begin position="157"/>
        <end position="178"/>
    </location>
</feature>
<dbReference type="AlphaFoldDB" id="A0A0L8AHG1"/>
<comment type="caution">
    <text evidence="3">The sequence shown here is derived from an EMBL/GenBank/DDBJ whole genome shotgun (WGS) entry which is preliminary data.</text>
</comment>
<protein>
    <submittedName>
        <fullName evidence="3">Uncharacterized protein</fullName>
    </submittedName>
</protein>
<evidence type="ECO:0000256" key="1">
    <source>
        <dbReference type="SAM" id="Phobius"/>
    </source>
</evidence>
<evidence type="ECO:0000256" key="2">
    <source>
        <dbReference type="SAM" id="SignalP"/>
    </source>
</evidence>
<gene>
    <name evidence="3" type="ORF">OB69_15980</name>
</gene>
<feature type="chain" id="PRO_5005580252" evidence="2">
    <location>
        <begin position="24"/>
        <end position="299"/>
    </location>
</feature>
<dbReference type="PATRIC" id="fig|1566026.4.peg.1516"/>
<dbReference type="Proteomes" id="UP000036908">
    <property type="component" value="Unassembled WGS sequence"/>
</dbReference>
<sequence>MIKIVKLTILVALFFSGSQAIHAQETKPVGFFLKDSVKIGEPVPFIFSYKDKKNRSVIFPDSLYNFAPFELVSKEYFNTQSDDINSIDSAVYYLTTFEIDTVQRLSLPVFLITESDSIPNFSLMDSIILDQVVTQMPDSVNMEENSYYRPVSLQFNYPYFIIALVVLGVLAIIVLVVWGKDIRKKIKLYRLKKGLEKFNAGFDQQIDALSNDTTKANIEKTLKYWKSYMEGLENLPFTKLTTKEIVLLMQSSSLDETLKSIDKNIYSKATVSALQNDFEFLKDYTQDRYNHISEVIKNA</sequence>
<feature type="signal peptide" evidence="2">
    <location>
        <begin position="1"/>
        <end position="23"/>
    </location>
</feature>
<dbReference type="EMBL" id="JSVA01000018">
    <property type="protein sequence ID" value="KOF01833.1"/>
    <property type="molecule type" value="Genomic_DNA"/>
</dbReference>
<name>A0A0L8AHG1_9BACT</name>
<organism evidence="3 4">
    <name type="scientific">Roseivirga seohaensis subsp. aquiponti</name>
    <dbReference type="NCBI Taxonomy" id="1566026"/>
    <lineage>
        <taxon>Bacteria</taxon>
        <taxon>Pseudomonadati</taxon>
        <taxon>Bacteroidota</taxon>
        <taxon>Cytophagia</taxon>
        <taxon>Cytophagales</taxon>
        <taxon>Roseivirgaceae</taxon>
        <taxon>Roseivirga</taxon>
    </lineage>
</organism>
<keyword evidence="1" id="KW-0812">Transmembrane</keyword>
<keyword evidence="1" id="KW-0472">Membrane</keyword>
<evidence type="ECO:0000313" key="3">
    <source>
        <dbReference type="EMBL" id="KOF01833.1"/>
    </source>
</evidence>
<keyword evidence="2" id="KW-0732">Signal</keyword>
<accession>A0A0L8AHG1</accession>
<reference evidence="4" key="1">
    <citation type="submission" date="2014-11" db="EMBL/GenBank/DDBJ databases">
        <title>Genome sequencing of Roseivirga sp. D-25.</title>
        <authorList>
            <person name="Selvaratnam C."/>
            <person name="Thevarajoo S."/>
            <person name="Goh K.M."/>
            <person name="Eee R."/>
            <person name="Chan K.-G."/>
            <person name="Chong C.S."/>
        </authorList>
    </citation>
    <scope>NUCLEOTIDE SEQUENCE [LARGE SCALE GENOMIC DNA]</scope>
    <source>
        <strain evidence="4">D-25</strain>
    </source>
</reference>
<keyword evidence="4" id="KW-1185">Reference proteome</keyword>
<dbReference type="OrthoDB" id="848790at2"/>
<dbReference type="RefSeq" id="WP_053224748.1">
    <property type="nucleotide sequence ID" value="NZ_JSVA01000018.1"/>
</dbReference>
<keyword evidence="1" id="KW-1133">Transmembrane helix</keyword>